<dbReference type="InterPro" id="IPR004387">
    <property type="entry name" value="Pept_M50_Zn"/>
</dbReference>
<dbReference type="EMBL" id="JBBMFS010000002">
    <property type="protein sequence ID" value="MEQ2554010.1"/>
    <property type="molecule type" value="Genomic_DNA"/>
</dbReference>
<accession>A0ABV1H2T8</accession>
<evidence type="ECO:0000256" key="3">
    <source>
        <dbReference type="ARBA" id="ARBA00007931"/>
    </source>
</evidence>
<evidence type="ECO:0000256" key="9">
    <source>
        <dbReference type="ARBA" id="ARBA00023049"/>
    </source>
</evidence>
<feature type="transmembrane region" description="Helical" evidence="11">
    <location>
        <begin position="115"/>
        <end position="139"/>
    </location>
</feature>
<evidence type="ECO:0000256" key="2">
    <source>
        <dbReference type="ARBA" id="ARBA00004141"/>
    </source>
</evidence>
<keyword evidence="6 11" id="KW-0378">Hydrolase</keyword>
<dbReference type="InterPro" id="IPR001478">
    <property type="entry name" value="PDZ"/>
</dbReference>
<keyword evidence="8 11" id="KW-1133">Transmembrane helix</keyword>
<feature type="transmembrane region" description="Helical" evidence="11">
    <location>
        <begin position="5"/>
        <end position="26"/>
    </location>
</feature>
<evidence type="ECO:0000259" key="12">
    <source>
        <dbReference type="PROSITE" id="PS50106"/>
    </source>
</evidence>
<dbReference type="PROSITE" id="PS50106">
    <property type="entry name" value="PDZ"/>
    <property type="match status" value="2"/>
</dbReference>
<keyword evidence="14" id="KW-1185">Reference proteome</keyword>
<evidence type="ECO:0000256" key="11">
    <source>
        <dbReference type="RuleBase" id="RU362031"/>
    </source>
</evidence>
<evidence type="ECO:0000256" key="7">
    <source>
        <dbReference type="ARBA" id="ARBA00022833"/>
    </source>
</evidence>
<comment type="caution">
    <text evidence="13">The sequence shown here is derived from an EMBL/GenBank/DDBJ whole genome shotgun (WGS) entry which is preliminary data.</text>
</comment>
<keyword evidence="5 11" id="KW-0812">Transmembrane</keyword>
<dbReference type="CDD" id="cd06163">
    <property type="entry name" value="S2P-M50_PDZ_RseP-like"/>
    <property type="match status" value="2"/>
</dbReference>
<feature type="domain" description="PDZ" evidence="12">
    <location>
        <begin position="194"/>
        <end position="295"/>
    </location>
</feature>
<evidence type="ECO:0000256" key="1">
    <source>
        <dbReference type="ARBA" id="ARBA00001947"/>
    </source>
</evidence>
<evidence type="ECO:0000256" key="10">
    <source>
        <dbReference type="ARBA" id="ARBA00023136"/>
    </source>
</evidence>
<dbReference type="Pfam" id="PF17820">
    <property type="entry name" value="PDZ_6"/>
    <property type="match status" value="2"/>
</dbReference>
<dbReference type="EC" id="3.4.24.-" evidence="11"/>
<evidence type="ECO:0000256" key="5">
    <source>
        <dbReference type="ARBA" id="ARBA00022692"/>
    </source>
</evidence>
<dbReference type="InterPro" id="IPR008915">
    <property type="entry name" value="Peptidase_M50"/>
</dbReference>
<keyword evidence="11" id="KW-0479">Metal-binding</keyword>
<dbReference type="SUPFAM" id="SSF50156">
    <property type="entry name" value="PDZ domain-like"/>
    <property type="match status" value="2"/>
</dbReference>
<dbReference type="Gene3D" id="2.30.42.10">
    <property type="match status" value="2"/>
</dbReference>
<keyword evidence="4" id="KW-0645">Protease</keyword>
<evidence type="ECO:0000256" key="4">
    <source>
        <dbReference type="ARBA" id="ARBA00022670"/>
    </source>
</evidence>
<gene>
    <name evidence="13" type="primary">rseP</name>
    <name evidence="13" type="ORF">WMO37_03140</name>
</gene>
<evidence type="ECO:0000313" key="14">
    <source>
        <dbReference type="Proteomes" id="UP001546774"/>
    </source>
</evidence>
<name>A0ABV1H2T8_9FIRM</name>
<keyword evidence="7 11" id="KW-0862">Zinc</keyword>
<sequence>MIVNVILAILVLSVIIIVHEFGHFIVAKANGVTVLEFALGFGPKLIHFKKGETVYSIKLLPFGGSCMMLGDEFMEAQTDEDEDEQADEKDGKAKTLEEEYDADRAFSNKSVWSRIAIIAAGPLFNFLLALILSIIMIGVDGYDLCTVDKVYDNSPAQEAGLAEGDTILKINGDKMSCSREYSFYRYYNAAKTMNITYERDGQKYTTQLTPQYTKLSSYKMGVVIEPDCTIQSVTKDSPAEAGGMQAKDIILSVDGIAMENSTQFTEYLNRSTGETLSVVVSRNGNQVTLAVTPQLVEQESYYTGLASYGEYVKLSPAQTIVCAFKEVGYWIEIVIESLGMMFTGQVGINDLTGPVGTVSVMSSVVESSKPAGTVAVLMTLFSLAIMISANLGVMNLLPLPALDGGRLVFFILEVLRGKPVKKEHEGMVHFVGMILLMLLMVYVMFKDIRGLF</sequence>
<evidence type="ECO:0000256" key="6">
    <source>
        <dbReference type="ARBA" id="ARBA00022801"/>
    </source>
</evidence>
<dbReference type="Pfam" id="PF02163">
    <property type="entry name" value="Peptidase_M50"/>
    <property type="match status" value="1"/>
</dbReference>
<feature type="transmembrane region" description="Helical" evidence="11">
    <location>
        <begin position="371"/>
        <end position="391"/>
    </location>
</feature>
<dbReference type="PANTHER" id="PTHR42837">
    <property type="entry name" value="REGULATOR OF SIGMA-E PROTEASE RSEP"/>
    <property type="match status" value="1"/>
</dbReference>
<dbReference type="CDD" id="cd23081">
    <property type="entry name" value="cpPDZ_EcRseP-like"/>
    <property type="match status" value="2"/>
</dbReference>
<dbReference type="GO" id="GO:0008237">
    <property type="term" value="F:metallopeptidase activity"/>
    <property type="evidence" value="ECO:0007669"/>
    <property type="project" value="UniProtKB-KW"/>
</dbReference>
<feature type="domain" description="PDZ" evidence="12">
    <location>
        <begin position="147"/>
        <end position="201"/>
    </location>
</feature>
<comment type="subcellular location">
    <subcellularLocation>
        <location evidence="2">Membrane</location>
        <topology evidence="2">Multi-pass membrane protein</topology>
    </subcellularLocation>
</comment>
<feature type="transmembrane region" description="Helical" evidence="11">
    <location>
        <begin position="427"/>
        <end position="445"/>
    </location>
</feature>
<proteinExistence type="inferred from homology"/>
<evidence type="ECO:0000313" key="13">
    <source>
        <dbReference type="EMBL" id="MEQ2554010.1"/>
    </source>
</evidence>
<dbReference type="Proteomes" id="UP001546774">
    <property type="component" value="Unassembled WGS sequence"/>
</dbReference>
<evidence type="ECO:0000256" key="8">
    <source>
        <dbReference type="ARBA" id="ARBA00022989"/>
    </source>
</evidence>
<dbReference type="SMART" id="SM00228">
    <property type="entry name" value="PDZ"/>
    <property type="match status" value="2"/>
</dbReference>
<protein>
    <recommendedName>
        <fullName evidence="11">Zinc metalloprotease</fullName>
        <ecNumber evidence="11">3.4.24.-</ecNumber>
    </recommendedName>
</protein>
<reference evidence="13" key="1">
    <citation type="submission" date="2024-03" db="EMBL/GenBank/DDBJ databases">
        <title>Human intestinal bacterial collection.</title>
        <authorList>
            <person name="Pauvert C."/>
            <person name="Hitch T.C.A."/>
            <person name="Clavel T."/>
        </authorList>
    </citation>
    <scope>NUCLEOTIDE SEQUENCE [LARGE SCALE GENOMIC DNA]</scope>
    <source>
        <strain evidence="13">CLA-AA-H89B</strain>
    </source>
</reference>
<keyword evidence="9 11" id="KW-0482">Metalloprotease</keyword>
<comment type="similarity">
    <text evidence="3 11">Belongs to the peptidase M50B family.</text>
</comment>
<comment type="cofactor">
    <cofactor evidence="1 11">
        <name>Zn(2+)</name>
        <dbReference type="ChEBI" id="CHEBI:29105"/>
    </cofactor>
</comment>
<keyword evidence="10 11" id="KW-0472">Membrane</keyword>
<dbReference type="NCBIfam" id="TIGR00054">
    <property type="entry name" value="RIP metalloprotease RseP"/>
    <property type="match status" value="1"/>
</dbReference>
<dbReference type="InterPro" id="IPR036034">
    <property type="entry name" value="PDZ_sf"/>
</dbReference>
<dbReference type="InterPro" id="IPR041489">
    <property type="entry name" value="PDZ_6"/>
</dbReference>
<organism evidence="13 14">
    <name type="scientific">Lachnospira intestinalis</name>
    <dbReference type="NCBI Taxonomy" id="3133158"/>
    <lineage>
        <taxon>Bacteria</taxon>
        <taxon>Bacillati</taxon>
        <taxon>Bacillota</taxon>
        <taxon>Clostridia</taxon>
        <taxon>Lachnospirales</taxon>
        <taxon>Lachnospiraceae</taxon>
        <taxon>Lachnospira</taxon>
    </lineage>
</organism>
<dbReference type="PANTHER" id="PTHR42837:SF2">
    <property type="entry name" value="MEMBRANE METALLOPROTEASE ARASP2, CHLOROPLASTIC-RELATED"/>
    <property type="match status" value="1"/>
</dbReference>